<dbReference type="Proteomes" id="UP001590951">
    <property type="component" value="Unassembled WGS sequence"/>
</dbReference>
<accession>A0ABR4AMF1</accession>
<proteinExistence type="predicted"/>
<evidence type="ECO:0000256" key="2">
    <source>
        <dbReference type="SAM" id="Phobius"/>
    </source>
</evidence>
<feature type="region of interest" description="Disordered" evidence="1">
    <location>
        <begin position="90"/>
        <end position="114"/>
    </location>
</feature>
<gene>
    <name evidence="3" type="ORF">ABVK25_011880</name>
</gene>
<keyword evidence="2" id="KW-1133">Transmembrane helix</keyword>
<dbReference type="EMBL" id="JBHFEH010000123">
    <property type="protein sequence ID" value="KAL2045991.1"/>
    <property type="molecule type" value="Genomic_DNA"/>
</dbReference>
<sequence length="114" mass="12745">MINKPWRPLPTGRISQRQTRYLMLIAMPLVLLLDSVLSVWKETALLFNLTWIYNDLRGGDDSWLVRNLVIAFAFFLGSLKVASGASGHAEDVLGSDQRRHSHHETSSGSQGPRG</sequence>
<evidence type="ECO:0000313" key="4">
    <source>
        <dbReference type="Proteomes" id="UP001590951"/>
    </source>
</evidence>
<comment type="caution">
    <text evidence="3">The sequence shown here is derived from an EMBL/GenBank/DDBJ whole genome shotgun (WGS) entry which is preliminary data.</text>
</comment>
<feature type="transmembrane region" description="Helical" evidence="2">
    <location>
        <begin position="63"/>
        <end position="82"/>
    </location>
</feature>
<evidence type="ECO:0000313" key="3">
    <source>
        <dbReference type="EMBL" id="KAL2045991.1"/>
    </source>
</evidence>
<feature type="transmembrane region" description="Helical" evidence="2">
    <location>
        <begin position="21"/>
        <end position="40"/>
    </location>
</feature>
<organism evidence="3 4">
    <name type="scientific">Lepraria finkii</name>
    <dbReference type="NCBI Taxonomy" id="1340010"/>
    <lineage>
        <taxon>Eukaryota</taxon>
        <taxon>Fungi</taxon>
        <taxon>Dikarya</taxon>
        <taxon>Ascomycota</taxon>
        <taxon>Pezizomycotina</taxon>
        <taxon>Lecanoromycetes</taxon>
        <taxon>OSLEUM clade</taxon>
        <taxon>Lecanoromycetidae</taxon>
        <taxon>Lecanorales</taxon>
        <taxon>Lecanorineae</taxon>
        <taxon>Stereocaulaceae</taxon>
        <taxon>Lepraria</taxon>
    </lineage>
</organism>
<protein>
    <submittedName>
        <fullName evidence="3">Uncharacterized protein</fullName>
    </submittedName>
</protein>
<keyword evidence="2" id="KW-0812">Transmembrane</keyword>
<evidence type="ECO:0000256" key="1">
    <source>
        <dbReference type="SAM" id="MobiDB-lite"/>
    </source>
</evidence>
<keyword evidence="2" id="KW-0472">Membrane</keyword>
<name>A0ABR4AMF1_9LECA</name>
<reference evidence="3 4" key="1">
    <citation type="submission" date="2024-09" db="EMBL/GenBank/DDBJ databases">
        <title>Rethinking Asexuality: The Enigmatic Case of Functional Sexual Genes in Lepraria (Stereocaulaceae).</title>
        <authorList>
            <person name="Doellman M."/>
            <person name="Sun Y."/>
            <person name="Barcenas-Pena A."/>
            <person name="Lumbsch H.T."/>
            <person name="Grewe F."/>
        </authorList>
    </citation>
    <scope>NUCLEOTIDE SEQUENCE [LARGE SCALE GENOMIC DNA]</scope>
    <source>
        <strain evidence="3 4">Grewe 0041</strain>
    </source>
</reference>
<keyword evidence="4" id="KW-1185">Reference proteome</keyword>